<name>A0AAV9IJF2_9RHOD</name>
<dbReference type="AlphaFoldDB" id="A0AAV9IJF2"/>
<comment type="caution">
    <text evidence="8">The sequence shown here is derived from an EMBL/GenBank/DDBJ whole genome shotgun (WGS) entry which is preliminary data.</text>
</comment>
<dbReference type="Pfam" id="PF00569">
    <property type="entry name" value="ZZ"/>
    <property type="match status" value="4"/>
</dbReference>
<dbReference type="GO" id="GO:0032259">
    <property type="term" value="P:methylation"/>
    <property type="evidence" value="ECO:0007669"/>
    <property type="project" value="InterPro"/>
</dbReference>
<proteinExistence type="inferred from homology"/>
<dbReference type="PROSITE" id="PS50135">
    <property type="entry name" value="ZF_ZZ_2"/>
    <property type="match status" value="3"/>
</dbReference>
<dbReference type="GO" id="GO:0036396">
    <property type="term" value="C:RNA N6-methyladenosine methyltransferase complex"/>
    <property type="evidence" value="ECO:0007669"/>
    <property type="project" value="TreeGrafter"/>
</dbReference>
<keyword evidence="1" id="KW-0479">Metal-binding</keyword>
<dbReference type="SMART" id="SM00291">
    <property type="entry name" value="ZnF_ZZ"/>
    <property type="match status" value="4"/>
</dbReference>
<dbReference type="PROSITE" id="PS51143">
    <property type="entry name" value="MT_A70"/>
    <property type="match status" value="1"/>
</dbReference>
<dbReference type="PROSITE" id="PS01357">
    <property type="entry name" value="ZF_ZZ_1"/>
    <property type="match status" value="1"/>
</dbReference>
<evidence type="ECO:0000256" key="4">
    <source>
        <dbReference type="PROSITE-ProRule" id="PRU00228"/>
    </source>
</evidence>
<evidence type="ECO:0000256" key="1">
    <source>
        <dbReference type="ARBA" id="ARBA00022723"/>
    </source>
</evidence>
<evidence type="ECO:0000259" key="7">
    <source>
        <dbReference type="PROSITE" id="PS50135"/>
    </source>
</evidence>
<feature type="region of interest" description="Disordered" evidence="6">
    <location>
        <begin position="567"/>
        <end position="606"/>
    </location>
</feature>
<accession>A0AAV9IJF2</accession>
<keyword evidence="9" id="KW-1185">Reference proteome</keyword>
<evidence type="ECO:0000313" key="8">
    <source>
        <dbReference type="EMBL" id="KAK4527393.1"/>
    </source>
</evidence>
<dbReference type="GO" id="GO:0008270">
    <property type="term" value="F:zinc ion binding"/>
    <property type="evidence" value="ECO:0007669"/>
    <property type="project" value="UniProtKB-KW"/>
</dbReference>
<organism evidence="8 9">
    <name type="scientific">Galdieria yellowstonensis</name>
    <dbReference type="NCBI Taxonomy" id="3028027"/>
    <lineage>
        <taxon>Eukaryota</taxon>
        <taxon>Rhodophyta</taxon>
        <taxon>Bangiophyceae</taxon>
        <taxon>Galdieriales</taxon>
        <taxon>Galdieriaceae</taxon>
        <taxon>Galdieria</taxon>
    </lineage>
</organism>
<dbReference type="InterPro" id="IPR029063">
    <property type="entry name" value="SAM-dependent_MTases_sf"/>
</dbReference>
<gene>
    <name evidence="8" type="ORF">GAYE_SCF39G5315</name>
</gene>
<dbReference type="CDD" id="cd02249">
    <property type="entry name" value="ZZ"/>
    <property type="match status" value="1"/>
</dbReference>
<dbReference type="Gene3D" id="3.40.50.150">
    <property type="entry name" value="Vaccinia Virus protein VP39"/>
    <property type="match status" value="1"/>
</dbReference>
<dbReference type="PANTHER" id="PTHR12829:SF2">
    <property type="entry name" value="N6-ADENOSINE-METHYLTRANSFERASE MT-A70-LIKE"/>
    <property type="match status" value="1"/>
</dbReference>
<dbReference type="Proteomes" id="UP001300502">
    <property type="component" value="Unassembled WGS sequence"/>
</dbReference>
<comment type="similarity">
    <text evidence="5">Belongs to the MT-A70-like family.</text>
</comment>
<feature type="compositionally biased region" description="Polar residues" evidence="6">
    <location>
        <begin position="576"/>
        <end position="590"/>
    </location>
</feature>
<feature type="domain" description="ZZ-type" evidence="7">
    <location>
        <begin position="505"/>
        <end position="564"/>
    </location>
</feature>
<dbReference type="InterPro" id="IPR007757">
    <property type="entry name" value="MT-A70-like"/>
</dbReference>
<keyword evidence="2 4" id="KW-0863">Zinc-finger</keyword>
<dbReference type="GO" id="GO:0008168">
    <property type="term" value="F:methyltransferase activity"/>
    <property type="evidence" value="ECO:0007669"/>
    <property type="project" value="InterPro"/>
</dbReference>
<evidence type="ECO:0000256" key="2">
    <source>
        <dbReference type="ARBA" id="ARBA00022771"/>
    </source>
</evidence>
<dbReference type="Gene3D" id="3.30.60.90">
    <property type="match status" value="4"/>
</dbReference>
<dbReference type="Pfam" id="PF05063">
    <property type="entry name" value="MT-A70"/>
    <property type="match status" value="1"/>
</dbReference>
<evidence type="ECO:0000256" key="5">
    <source>
        <dbReference type="PROSITE-ProRule" id="PRU00489"/>
    </source>
</evidence>
<keyword evidence="3" id="KW-0862">Zinc</keyword>
<dbReference type="SUPFAM" id="SSF57850">
    <property type="entry name" value="RING/U-box"/>
    <property type="match status" value="4"/>
</dbReference>
<feature type="domain" description="ZZ-type" evidence="7">
    <location>
        <begin position="444"/>
        <end position="501"/>
    </location>
</feature>
<evidence type="ECO:0000313" key="9">
    <source>
        <dbReference type="Proteomes" id="UP001300502"/>
    </source>
</evidence>
<dbReference type="InterPro" id="IPR043145">
    <property type="entry name" value="Znf_ZZ_sf"/>
</dbReference>
<dbReference type="InterPro" id="IPR002052">
    <property type="entry name" value="DNA_methylase_N6_adenine_CS"/>
</dbReference>
<evidence type="ECO:0000256" key="3">
    <source>
        <dbReference type="ARBA" id="ARBA00022833"/>
    </source>
</evidence>
<protein>
    <recommendedName>
        <fullName evidence="7">ZZ-type domain-containing protein</fullName>
    </recommendedName>
</protein>
<reference evidence="8 9" key="1">
    <citation type="submission" date="2022-07" db="EMBL/GenBank/DDBJ databases">
        <title>Genome-wide signatures of adaptation to extreme environments.</title>
        <authorList>
            <person name="Cho C.H."/>
            <person name="Yoon H.S."/>
        </authorList>
    </citation>
    <scope>NUCLEOTIDE SEQUENCE [LARGE SCALE GENOMIC DNA]</scope>
    <source>
        <strain evidence="8 9">108.79 E11</strain>
    </source>
</reference>
<dbReference type="PANTHER" id="PTHR12829">
    <property type="entry name" value="N6-ADENOSINE-METHYLTRANSFERASE"/>
    <property type="match status" value="1"/>
</dbReference>
<dbReference type="PROSITE" id="PS00092">
    <property type="entry name" value="N6_MTASE"/>
    <property type="match status" value="1"/>
</dbReference>
<sequence>MGKVKRGEDADYELALSIHREENSRDTRFRTKVSRNVSSFHRKSFLEESSSSGTLSGQYVEDDIDLSALQNVVIYHREKEFFSFLDSVTETSGDQRFRDGAYINCDLRYFNLRFLRDKLGSFDVVLTDPPWRIRGAEKKCSSDGIMNTMFSNSRWQLEYRTLSFQDIRDMDIGCLSDEGFIFLWVVKSQIASGLECLSKWGYDYVDMITWVKTKNRKLHISHGYHILHSTELCLVGLKSGPNTRFRYVGKVASDVIVASVRERSRKPDQLYHIIEAMFPGSQKIELFARNHNIRPGWLSLGNELGENYVYWHNEFTCDRCQKRITTGRKRYKSRIVANYDICEICWPAYLSEHAQEEANSQEADFFALENVVEEAVYHEYFECNMCKVTPIWGVRFSCQRCEEYDLCEACFDKSLLHEEGKKHSLLHTWKAYELPQSAGDLPVHRGSRCQGCLQYPIIGYRFHCLECVPTVDLCQKCFFAMKLPRNHTFQHEMEAIITPSASEYRRHTACAGCKMKPIWGKYWKCDSCFGFDLCDECYRNKVVTWSYPGHKTHHSFSMVVQQEPNSDSVSMAADLSVQTSSLPQETVPNGHSTPSSPSVEHPHSSS</sequence>
<dbReference type="EMBL" id="JANCYU010000051">
    <property type="protein sequence ID" value="KAK4527393.1"/>
    <property type="molecule type" value="Genomic_DNA"/>
</dbReference>
<dbReference type="GO" id="GO:0003676">
    <property type="term" value="F:nucleic acid binding"/>
    <property type="evidence" value="ECO:0007669"/>
    <property type="project" value="InterPro"/>
</dbReference>
<evidence type="ECO:0000256" key="6">
    <source>
        <dbReference type="SAM" id="MobiDB-lite"/>
    </source>
</evidence>
<feature type="domain" description="ZZ-type" evidence="7">
    <location>
        <begin position="378"/>
        <end position="437"/>
    </location>
</feature>
<dbReference type="GO" id="GO:0005634">
    <property type="term" value="C:nucleus"/>
    <property type="evidence" value="ECO:0007669"/>
    <property type="project" value="TreeGrafter"/>
</dbReference>
<dbReference type="InterPro" id="IPR000433">
    <property type="entry name" value="Znf_ZZ"/>
</dbReference>
<dbReference type="SUPFAM" id="SSF53335">
    <property type="entry name" value="S-adenosyl-L-methionine-dependent methyltransferases"/>
    <property type="match status" value="1"/>
</dbReference>